<name>A0ABM4AMJ3_VANTA</name>
<evidence type="ECO:0000256" key="3">
    <source>
        <dbReference type="SAM" id="SignalP"/>
    </source>
</evidence>
<gene>
    <name evidence="6" type="primary">LOC113393118</name>
</gene>
<keyword evidence="5" id="KW-1185">Reference proteome</keyword>
<keyword evidence="3" id="KW-0732">Signal</keyword>
<feature type="domain" description="TIL" evidence="4">
    <location>
        <begin position="258"/>
        <end position="316"/>
    </location>
</feature>
<dbReference type="InterPro" id="IPR036084">
    <property type="entry name" value="Ser_inhib-like_sf"/>
</dbReference>
<reference evidence="6" key="1">
    <citation type="submission" date="2025-08" db="UniProtKB">
        <authorList>
            <consortium name="RefSeq"/>
        </authorList>
    </citation>
    <scope>IDENTIFICATION</scope>
    <source>
        <tissue evidence="6">Whole body</tissue>
    </source>
</reference>
<dbReference type="RefSeq" id="XP_064072516.1">
    <property type="nucleotide sequence ID" value="XM_064216446.1"/>
</dbReference>
<evidence type="ECO:0000256" key="2">
    <source>
        <dbReference type="ARBA" id="ARBA00023157"/>
    </source>
</evidence>
<protein>
    <submittedName>
        <fullName evidence="6">Zonadhesin-like isoform X1</fullName>
    </submittedName>
</protein>
<evidence type="ECO:0000313" key="6">
    <source>
        <dbReference type="RefSeq" id="XP_064072516.1"/>
    </source>
</evidence>
<dbReference type="Proteomes" id="UP001652626">
    <property type="component" value="Chromosome 12"/>
</dbReference>
<keyword evidence="1" id="KW-0646">Protease inhibitor</keyword>
<dbReference type="GeneID" id="113393118"/>
<feature type="chain" id="PRO_5045710023" evidence="3">
    <location>
        <begin position="19"/>
        <end position="377"/>
    </location>
</feature>
<organism evidence="5 6">
    <name type="scientific">Vanessa tameamea</name>
    <name type="common">Kamehameha butterfly</name>
    <dbReference type="NCBI Taxonomy" id="334116"/>
    <lineage>
        <taxon>Eukaryota</taxon>
        <taxon>Metazoa</taxon>
        <taxon>Ecdysozoa</taxon>
        <taxon>Arthropoda</taxon>
        <taxon>Hexapoda</taxon>
        <taxon>Insecta</taxon>
        <taxon>Pterygota</taxon>
        <taxon>Neoptera</taxon>
        <taxon>Endopterygota</taxon>
        <taxon>Lepidoptera</taxon>
        <taxon>Glossata</taxon>
        <taxon>Ditrysia</taxon>
        <taxon>Papilionoidea</taxon>
        <taxon>Nymphalidae</taxon>
        <taxon>Nymphalinae</taxon>
        <taxon>Vanessa</taxon>
    </lineage>
</organism>
<dbReference type="SUPFAM" id="SSF57567">
    <property type="entry name" value="Serine protease inhibitors"/>
    <property type="match status" value="4"/>
</dbReference>
<keyword evidence="2" id="KW-1015">Disulfide bond</keyword>
<dbReference type="InterPro" id="IPR002919">
    <property type="entry name" value="TIL_dom"/>
</dbReference>
<dbReference type="PANTHER" id="PTHR23259">
    <property type="entry name" value="RIDDLE"/>
    <property type="match status" value="1"/>
</dbReference>
<dbReference type="PANTHER" id="PTHR23259:SF70">
    <property type="entry name" value="ACCESSORY GLAND PROTEIN ACP62F-RELATED"/>
    <property type="match status" value="1"/>
</dbReference>
<evidence type="ECO:0000256" key="1">
    <source>
        <dbReference type="ARBA" id="ARBA00022690"/>
    </source>
</evidence>
<feature type="signal peptide" evidence="3">
    <location>
        <begin position="1"/>
        <end position="18"/>
    </location>
</feature>
<proteinExistence type="predicted"/>
<feature type="domain" description="TIL" evidence="4">
    <location>
        <begin position="318"/>
        <end position="377"/>
    </location>
</feature>
<dbReference type="CDD" id="cd19941">
    <property type="entry name" value="TIL"/>
    <property type="match status" value="3"/>
</dbReference>
<evidence type="ECO:0000259" key="4">
    <source>
        <dbReference type="Pfam" id="PF01826"/>
    </source>
</evidence>
<accession>A0ABM4AMJ3</accession>
<dbReference type="Gene3D" id="2.10.25.10">
    <property type="entry name" value="Laminin"/>
    <property type="match status" value="5"/>
</dbReference>
<feature type="domain" description="TIL" evidence="4">
    <location>
        <begin position="133"/>
        <end position="184"/>
    </location>
</feature>
<sequence>MFVFFVIFMSASFFISEGQSLLPPSSFDHDEPIYENDNSRLTSSFSSASSSSQSSSSSFAYTSSSSSSPDSPSESLCDCAPTCSTPNPPNCPQTLSSTPDPCKCESGYILSEKGGQCVKIEECQKYSKCNGDRNASYTACPRQCVSTCSKPNGTCKPQCENYGCQCNPLYVLSEEGQCISPDDCPGGNPCGQNKTFVYCSSGCPTNYCPVNDNRGIIACSPPYPCPSGCFCKANYKILSLTDNRCILASECPPVNCTRPNEVWNSCPPPCFSESCRGLSQPPQECIRSGPDCQPQCVCKDGYRRNDDDICVPVTDCDCPVNEEFYTCSLAKCGKTCEDLINPPPCPSIASDCFSPSCECKDGYLRNKNDICVPYSEC</sequence>
<evidence type="ECO:0000313" key="5">
    <source>
        <dbReference type="Proteomes" id="UP001652626"/>
    </source>
</evidence>
<dbReference type="InterPro" id="IPR051368">
    <property type="entry name" value="SerProtInhib-TIL_Domain"/>
</dbReference>
<dbReference type="Pfam" id="PF01826">
    <property type="entry name" value="TIL"/>
    <property type="match status" value="3"/>
</dbReference>